<dbReference type="Proteomes" id="UP000078540">
    <property type="component" value="Unassembled WGS sequence"/>
</dbReference>
<reference evidence="2 3" key="1">
    <citation type="submission" date="2015-09" db="EMBL/GenBank/DDBJ databases">
        <title>Atta colombica WGS genome.</title>
        <authorList>
            <person name="Nygaard S."/>
            <person name="Hu H."/>
            <person name="Boomsma J."/>
            <person name="Zhang G."/>
        </authorList>
    </citation>
    <scope>NUCLEOTIDE SEQUENCE [LARGE SCALE GENOMIC DNA]</scope>
    <source>
        <strain evidence="2">Treedump-2</strain>
        <tissue evidence="2">Whole body</tissue>
    </source>
</reference>
<name>A0A195BJ32_9HYME</name>
<evidence type="ECO:0000256" key="1">
    <source>
        <dbReference type="SAM" id="MobiDB-lite"/>
    </source>
</evidence>
<feature type="region of interest" description="Disordered" evidence="1">
    <location>
        <begin position="124"/>
        <end position="189"/>
    </location>
</feature>
<gene>
    <name evidence="2" type="ORF">ALC53_05437</name>
</gene>
<keyword evidence="3" id="KW-1185">Reference proteome</keyword>
<evidence type="ECO:0000313" key="3">
    <source>
        <dbReference type="Proteomes" id="UP000078540"/>
    </source>
</evidence>
<sequence>MGRWRDGRVDDRRGCRVVRAERPFRPLAAYGGTYRRRIDLKLGVAAVIAGRKPVLQFARASVVCASEILNTRLLIARTHSTARSSGQVRPHRRTYVRRRNPSSSLLAVQSPSLFHCLACPGGTAAQGRPAGGGPRRSEARRRGCDKNGEEQPHEEKKIPRSVISDTSQPASQLVATTARRYPASESPTK</sequence>
<accession>A0A195BJ32</accession>
<feature type="compositionally biased region" description="Basic and acidic residues" evidence="1">
    <location>
        <begin position="135"/>
        <end position="158"/>
    </location>
</feature>
<protein>
    <submittedName>
        <fullName evidence="2">Uncharacterized protein</fullName>
    </submittedName>
</protein>
<feature type="compositionally biased region" description="Polar residues" evidence="1">
    <location>
        <begin position="163"/>
        <end position="175"/>
    </location>
</feature>
<dbReference type="EMBL" id="KQ976465">
    <property type="protein sequence ID" value="KYM84344.1"/>
    <property type="molecule type" value="Genomic_DNA"/>
</dbReference>
<organism evidence="2 3">
    <name type="scientific">Atta colombica</name>
    <dbReference type="NCBI Taxonomy" id="520822"/>
    <lineage>
        <taxon>Eukaryota</taxon>
        <taxon>Metazoa</taxon>
        <taxon>Ecdysozoa</taxon>
        <taxon>Arthropoda</taxon>
        <taxon>Hexapoda</taxon>
        <taxon>Insecta</taxon>
        <taxon>Pterygota</taxon>
        <taxon>Neoptera</taxon>
        <taxon>Endopterygota</taxon>
        <taxon>Hymenoptera</taxon>
        <taxon>Apocrita</taxon>
        <taxon>Aculeata</taxon>
        <taxon>Formicoidea</taxon>
        <taxon>Formicidae</taxon>
        <taxon>Myrmicinae</taxon>
        <taxon>Atta</taxon>
    </lineage>
</organism>
<evidence type="ECO:0000313" key="2">
    <source>
        <dbReference type="EMBL" id="KYM84344.1"/>
    </source>
</evidence>
<proteinExistence type="predicted"/>
<dbReference type="AlphaFoldDB" id="A0A195BJ32"/>